<organism evidence="1 2">
    <name type="scientific">Streptococcus caledonicus</name>
    <dbReference type="NCBI Taxonomy" id="2614158"/>
    <lineage>
        <taxon>Bacteria</taxon>
        <taxon>Bacillati</taxon>
        <taxon>Bacillota</taxon>
        <taxon>Bacilli</taxon>
        <taxon>Lactobacillales</taxon>
        <taxon>Streptococcaceae</taxon>
        <taxon>Streptococcus</taxon>
    </lineage>
</organism>
<sequence length="98" mass="11143">MKFNTFLIAGLLTASAVLLYEKKDRVIAQLSETKNSIDGIQTSLANIKKNIDIIQSQQHILKNLNQELSYKGHVFNNEIRAHINEIKNISAKYQTTDK</sequence>
<dbReference type="Proteomes" id="UP001596110">
    <property type="component" value="Unassembled WGS sequence"/>
</dbReference>
<proteinExistence type="predicted"/>
<dbReference type="EMBL" id="JBHSOJ010000015">
    <property type="protein sequence ID" value="MFC5630564.1"/>
    <property type="molecule type" value="Genomic_DNA"/>
</dbReference>
<keyword evidence="2" id="KW-1185">Reference proteome</keyword>
<evidence type="ECO:0000313" key="2">
    <source>
        <dbReference type="Proteomes" id="UP001596110"/>
    </source>
</evidence>
<evidence type="ECO:0000313" key="1">
    <source>
        <dbReference type="EMBL" id="MFC5630564.1"/>
    </source>
</evidence>
<protein>
    <submittedName>
        <fullName evidence="1">Chemotaxis protein</fullName>
    </submittedName>
</protein>
<comment type="caution">
    <text evidence="1">The sequence shown here is derived from an EMBL/GenBank/DDBJ whole genome shotgun (WGS) entry which is preliminary data.</text>
</comment>
<gene>
    <name evidence="1" type="ORF">ACFPQ3_02920</name>
</gene>
<reference evidence="2" key="1">
    <citation type="journal article" date="2019" name="Int. J. Syst. Evol. Microbiol.">
        <title>The Global Catalogue of Microorganisms (GCM) 10K type strain sequencing project: providing services to taxonomists for standard genome sequencing and annotation.</title>
        <authorList>
            <consortium name="The Broad Institute Genomics Platform"/>
            <consortium name="The Broad Institute Genome Sequencing Center for Infectious Disease"/>
            <person name="Wu L."/>
            <person name="Ma J."/>
        </authorList>
    </citation>
    <scope>NUCLEOTIDE SEQUENCE [LARGE SCALE GENOMIC DNA]</scope>
    <source>
        <strain evidence="2">DT43</strain>
    </source>
</reference>
<accession>A0ABW0UE26</accession>
<name>A0ABW0UE26_9STRE</name>
<dbReference type="RefSeq" id="WP_156806514.1">
    <property type="nucleotide sequence ID" value="NZ_JBHSOJ010000015.1"/>
</dbReference>